<protein>
    <submittedName>
        <fullName evidence="2">Uncharacterized protein</fullName>
    </submittedName>
</protein>
<reference evidence="2 3" key="1">
    <citation type="journal article" date="2013" name="PLoS Genet.">
        <title>Comparative genome structure, secondary metabolite, and effector coding capacity across Cochliobolus pathogens.</title>
        <authorList>
            <person name="Condon B.J."/>
            <person name="Leng Y."/>
            <person name="Wu D."/>
            <person name="Bushley K.E."/>
            <person name="Ohm R.A."/>
            <person name="Otillar R."/>
            <person name="Martin J."/>
            <person name="Schackwitz W."/>
            <person name="Grimwood J."/>
            <person name="MohdZainudin N."/>
            <person name="Xue C."/>
            <person name="Wang R."/>
            <person name="Manning V.A."/>
            <person name="Dhillon B."/>
            <person name="Tu Z.J."/>
            <person name="Steffenson B.J."/>
            <person name="Salamov A."/>
            <person name="Sun H."/>
            <person name="Lowry S."/>
            <person name="LaButti K."/>
            <person name="Han J."/>
            <person name="Copeland A."/>
            <person name="Lindquist E."/>
            <person name="Barry K."/>
            <person name="Schmutz J."/>
            <person name="Baker S.E."/>
            <person name="Ciuffetti L.M."/>
            <person name="Grigoriev I.V."/>
            <person name="Zhong S."/>
            <person name="Turgeon B.G."/>
        </authorList>
    </citation>
    <scope>NUCLEOTIDE SEQUENCE [LARGE SCALE GENOMIC DNA]</scope>
    <source>
        <strain evidence="2 3">FI3</strain>
    </source>
</reference>
<dbReference type="GeneID" id="26250111"/>
<dbReference type="RefSeq" id="XP_014551718.1">
    <property type="nucleotide sequence ID" value="XM_014696232.1"/>
</dbReference>
<dbReference type="Proteomes" id="UP000054337">
    <property type="component" value="Unassembled WGS sequence"/>
</dbReference>
<gene>
    <name evidence="2" type="ORF">COCVIDRAFT_112124</name>
</gene>
<evidence type="ECO:0000256" key="1">
    <source>
        <dbReference type="SAM" id="SignalP"/>
    </source>
</evidence>
<name>W7DVK6_BIPV3</name>
<keyword evidence="3" id="KW-1185">Reference proteome</keyword>
<dbReference type="AlphaFoldDB" id="W7DVK6"/>
<feature type="signal peptide" evidence="1">
    <location>
        <begin position="1"/>
        <end position="19"/>
    </location>
</feature>
<feature type="chain" id="PRO_5004890996" evidence="1">
    <location>
        <begin position="20"/>
        <end position="181"/>
    </location>
</feature>
<accession>W7DVK6</accession>
<evidence type="ECO:0000313" key="3">
    <source>
        <dbReference type="Proteomes" id="UP000054337"/>
    </source>
</evidence>
<dbReference type="EMBL" id="KI968820">
    <property type="protein sequence ID" value="EUN22138.1"/>
    <property type="molecule type" value="Genomic_DNA"/>
</dbReference>
<keyword evidence="1" id="KW-0732">Signal</keyword>
<organism evidence="2 3">
    <name type="scientific">Bipolaris victoriae (strain FI3)</name>
    <name type="common">Victoria blight of oats agent</name>
    <name type="synonym">Cochliobolus victoriae</name>
    <dbReference type="NCBI Taxonomy" id="930091"/>
    <lineage>
        <taxon>Eukaryota</taxon>
        <taxon>Fungi</taxon>
        <taxon>Dikarya</taxon>
        <taxon>Ascomycota</taxon>
        <taxon>Pezizomycotina</taxon>
        <taxon>Dothideomycetes</taxon>
        <taxon>Pleosporomycetidae</taxon>
        <taxon>Pleosporales</taxon>
        <taxon>Pleosporineae</taxon>
        <taxon>Pleosporaceae</taxon>
        <taxon>Bipolaris</taxon>
    </lineage>
</organism>
<proteinExistence type="predicted"/>
<sequence length="181" mass="20662">MLLTVFPLFFSISINIVSAAHAGFYVQYPWASRRPYPETRSGLEDFKTFCEGDIIRNPQQYPARSRGFLSFSGHPGDLVTALYTTKRVPKRRDDFMQVIFQDVPIWLSGQLCVNVTIPFQTILNEIGVMYLEGRDPKTGNVKYSCIDVQMMDIEALPEEHPAMCAANNETLIPMPDEFLRM</sequence>
<dbReference type="HOGENOM" id="CLU_1481871_0_0_1"/>
<evidence type="ECO:0000313" key="2">
    <source>
        <dbReference type="EMBL" id="EUN22138.1"/>
    </source>
</evidence>